<gene>
    <name evidence="1" type="ORF">HS088_TW13G01560</name>
</gene>
<dbReference type="PANTHER" id="PTHR31325">
    <property type="entry name" value="OS01G0798800 PROTEIN-RELATED"/>
    <property type="match status" value="1"/>
</dbReference>
<evidence type="ECO:0000313" key="2">
    <source>
        <dbReference type="Proteomes" id="UP000593562"/>
    </source>
</evidence>
<dbReference type="EMBL" id="JAAARO010000013">
    <property type="protein sequence ID" value="KAF5738659.1"/>
    <property type="molecule type" value="Genomic_DNA"/>
</dbReference>
<sequence length="154" mass="17347">MSRAGFKDISLPIRKSKSESDDFRKLYHGLRSYDQPIENPADCFTEGGNLIPAAVWLSLKLDEISNKQMKWKIISDVLLERLLYVASQWKGNEHAQQLRRGGELLTHVWLLIFTSGENECFASSLAQSNPLEVSFALGLKTAINGIGEDLRSYC</sequence>
<dbReference type="AlphaFoldDB" id="A0A7J7CXJ2"/>
<evidence type="ECO:0000313" key="1">
    <source>
        <dbReference type="EMBL" id="KAF5738659.1"/>
    </source>
</evidence>
<dbReference type="Pfam" id="PF04578">
    <property type="entry name" value="DUF594"/>
    <property type="match status" value="1"/>
</dbReference>
<accession>A0A7J7CXJ2</accession>
<comment type="caution">
    <text evidence="1">The sequence shown here is derived from an EMBL/GenBank/DDBJ whole genome shotgun (WGS) entry which is preliminary data.</text>
</comment>
<dbReference type="InParanoid" id="A0A7J7CXJ2"/>
<protein>
    <submittedName>
        <fullName evidence="1">Uncharacterized protein</fullName>
    </submittedName>
</protein>
<name>A0A7J7CXJ2_TRIWF</name>
<proteinExistence type="predicted"/>
<keyword evidence="2" id="KW-1185">Reference proteome</keyword>
<dbReference type="InterPro" id="IPR007658">
    <property type="entry name" value="DUF594"/>
</dbReference>
<organism evidence="1 2">
    <name type="scientific">Tripterygium wilfordii</name>
    <name type="common">Thunder God vine</name>
    <dbReference type="NCBI Taxonomy" id="458696"/>
    <lineage>
        <taxon>Eukaryota</taxon>
        <taxon>Viridiplantae</taxon>
        <taxon>Streptophyta</taxon>
        <taxon>Embryophyta</taxon>
        <taxon>Tracheophyta</taxon>
        <taxon>Spermatophyta</taxon>
        <taxon>Magnoliopsida</taxon>
        <taxon>eudicotyledons</taxon>
        <taxon>Gunneridae</taxon>
        <taxon>Pentapetalae</taxon>
        <taxon>rosids</taxon>
        <taxon>fabids</taxon>
        <taxon>Celastrales</taxon>
        <taxon>Celastraceae</taxon>
        <taxon>Tripterygium</taxon>
    </lineage>
</organism>
<reference evidence="1 2" key="1">
    <citation type="journal article" date="2020" name="Nat. Commun.">
        <title>Genome of Tripterygium wilfordii and identification of cytochrome P450 involved in triptolide biosynthesis.</title>
        <authorList>
            <person name="Tu L."/>
            <person name="Su P."/>
            <person name="Zhang Z."/>
            <person name="Gao L."/>
            <person name="Wang J."/>
            <person name="Hu T."/>
            <person name="Zhou J."/>
            <person name="Zhang Y."/>
            <person name="Zhao Y."/>
            <person name="Liu Y."/>
            <person name="Song Y."/>
            <person name="Tong Y."/>
            <person name="Lu Y."/>
            <person name="Yang J."/>
            <person name="Xu C."/>
            <person name="Jia M."/>
            <person name="Peters R.J."/>
            <person name="Huang L."/>
            <person name="Gao W."/>
        </authorList>
    </citation>
    <scope>NUCLEOTIDE SEQUENCE [LARGE SCALE GENOMIC DNA]</scope>
    <source>
        <strain evidence="2">cv. XIE 37</strain>
        <tissue evidence="1">Leaf</tissue>
    </source>
</reference>
<dbReference type="Proteomes" id="UP000593562">
    <property type="component" value="Unassembled WGS sequence"/>
</dbReference>